<comment type="subcellular location">
    <subcellularLocation>
        <location evidence="2">Endoplasmic reticulum</location>
    </subcellularLocation>
    <subcellularLocation>
        <location evidence="1">Membrane</location>
        <topology evidence="1">Multi-pass membrane protein</topology>
    </subcellularLocation>
</comment>
<evidence type="ECO:0000256" key="5">
    <source>
        <dbReference type="ARBA" id="ARBA00022989"/>
    </source>
</evidence>
<dbReference type="Pfam" id="PF02889">
    <property type="entry name" value="Sec63"/>
    <property type="match status" value="1"/>
</dbReference>
<gene>
    <name evidence="9" type="ORF">FOZ62_027058</name>
</gene>
<evidence type="ECO:0000256" key="6">
    <source>
        <dbReference type="ARBA" id="ARBA00023136"/>
    </source>
</evidence>
<dbReference type="GO" id="GO:0005783">
    <property type="term" value="C:endoplasmic reticulum"/>
    <property type="evidence" value="ECO:0007669"/>
    <property type="project" value="UniProtKB-SubCell"/>
</dbReference>
<evidence type="ECO:0000256" key="1">
    <source>
        <dbReference type="ARBA" id="ARBA00004141"/>
    </source>
</evidence>
<keyword evidence="6" id="KW-0472">Membrane</keyword>
<keyword evidence="4" id="KW-0256">Endoplasmic reticulum</keyword>
<keyword evidence="7" id="KW-0143">Chaperone</keyword>
<dbReference type="Proteomes" id="UP000574390">
    <property type="component" value="Unassembled WGS sequence"/>
</dbReference>
<dbReference type="InterPro" id="IPR004179">
    <property type="entry name" value="Sec63-dom"/>
</dbReference>
<dbReference type="SUPFAM" id="SSF158702">
    <property type="entry name" value="Sec63 N-terminal domain-like"/>
    <property type="match status" value="1"/>
</dbReference>
<dbReference type="InterPro" id="IPR014756">
    <property type="entry name" value="Ig_E-set"/>
</dbReference>
<dbReference type="GO" id="GO:0000388">
    <property type="term" value="P:spliceosome conformational change to release U4 (or U4atac) and U1 (or U11)"/>
    <property type="evidence" value="ECO:0007669"/>
    <property type="project" value="TreeGrafter"/>
</dbReference>
<sequence length="172" mass="19587">MQLPYINQDIVDEAKKMKVEDVLDILDLDDEKRNKLFRNLSESQVAEVAQACNQFPSINMEYKVNKSKDGKTVTIPVVLERDGDLGVIDKTAGFVPVYAKYYPGEKEESWWLVAGMKDSLVAIRRVTINKAQVKAKLQFRLPEKPGKYTYTLCLMSDSFMGADHEYEVEVAV</sequence>
<feature type="domain" description="SEC63" evidence="8">
    <location>
        <begin position="49"/>
        <end position="168"/>
    </location>
</feature>
<dbReference type="Gene3D" id="2.60.40.150">
    <property type="entry name" value="C2 domain"/>
    <property type="match status" value="1"/>
</dbReference>
<dbReference type="PANTHER" id="PTHR24075">
    <property type="entry name" value="SEC63 DOMAIN-CONTAINING"/>
    <property type="match status" value="1"/>
</dbReference>
<keyword evidence="5" id="KW-1133">Transmembrane helix</keyword>
<name>A0A7J6RKY0_PEROL</name>
<evidence type="ECO:0000256" key="3">
    <source>
        <dbReference type="ARBA" id="ARBA00022692"/>
    </source>
</evidence>
<protein>
    <recommendedName>
        <fullName evidence="8">SEC63 domain-containing protein</fullName>
    </recommendedName>
</protein>
<evidence type="ECO:0000256" key="2">
    <source>
        <dbReference type="ARBA" id="ARBA00004240"/>
    </source>
</evidence>
<dbReference type="GO" id="GO:0003724">
    <property type="term" value="F:RNA helicase activity"/>
    <property type="evidence" value="ECO:0007669"/>
    <property type="project" value="TreeGrafter"/>
</dbReference>
<dbReference type="GO" id="GO:0005681">
    <property type="term" value="C:spliceosomal complex"/>
    <property type="evidence" value="ECO:0007669"/>
    <property type="project" value="TreeGrafter"/>
</dbReference>
<accession>A0A7J6RKY0</accession>
<dbReference type="GO" id="GO:0016020">
    <property type="term" value="C:membrane"/>
    <property type="evidence" value="ECO:0007669"/>
    <property type="project" value="UniProtKB-SubCell"/>
</dbReference>
<dbReference type="SUPFAM" id="SSF81296">
    <property type="entry name" value="E set domains"/>
    <property type="match status" value="1"/>
</dbReference>
<dbReference type="InterPro" id="IPR035892">
    <property type="entry name" value="C2_domain_sf"/>
</dbReference>
<dbReference type="AlphaFoldDB" id="A0A7J6RKY0"/>
<keyword evidence="3" id="KW-0812">Transmembrane</keyword>
<dbReference type="PANTHER" id="PTHR24075:SF5">
    <property type="entry name" value="U5 SMALL NUCLEAR RIBONUCLEOPROTEIN 200 KDA HELICASE"/>
    <property type="match status" value="1"/>
</dbReference>
<evidence type="ECO:0000313" key="10">
    <source>
        <dbReference type="Proteomes" id="UP000574390"/>
    </source>
</evidence>
<reference evidence="9 10" key="1">
    <citation type="submission" date="2020-04" db="EMBL/GenBank/DDBJ databases">
        <title>Perkinsus olseni comparative genomics.</title>
        <authorList>
            <person name="Bogema D.R."/>
        </authorList>
    </citation>
    <scope>NUCLEOTIDE SEQUENCE [LARGE SCALE GENOMIC DNA]</scope>
    <source>
        <strain evidence="9">ATCC PRA-205</strain>
    </source>
</reference>
<dbReference type="GO" id="GO:0003723">
    <property type="term" value="F:RNA binding"/>
    <property type="evidence" value="ECO:0007669"/>
    <property type="project" value="TreeGrafter"/>
</dbReference>
<dbReference type="Gene3D" id="1.10.150.20">
    <property type="entry name" value="5' to 3' exonuclease, C-terminal subdomain"/>
    <property type="match status" value="1"/>
</dbReference>
<evidence type="ECO:0000256" key="7">
    <source>
        <dbReference type="ARBA" id="ARBA00023186"/>
    </source>
</evidence>
<evidence type="ECO:0000313" key="9">
    <source>
        <dbReference type="EMBL" id="KAF4720390.1"/>
    </source>
</evidence>
<evidence type="ECO:0000256" key="4">
    <source>
        <dbReference type="ARBA" id="ARBA00022824"/>
    </source>
</evidence>
<evidence type="ECO:0000259" key="8">
    <source>
        <dbReference type="Pfam" id="PF02889"/>
    </source>
</evidence>
<dbReference type="EMBL" id="JABANM010021948">
    <property type="protein sequence ID" value="KAF4720390.1"/>
    <property type="molecule type" value="Genomic_DNA"/>
</dbReference>
<proteinExistence type="predicted"/>
<comment type="caution">
    <text evidence="9">The sequence shown here is derived from an EMBL/GenBank/DDBJ whole genome shotgun (WGS) entry which is preliminary data.</text>
</comment>
<organism evidence="9 10">
    <name type="scientific">Perkinsus olseni</name>
    <name type="common">Perkinsus atlanticus</name>
    <dbReference type="NCBI Taxonomy" id="32597"/>
    <lineage>
        <taxon>Eukaryota</taxon>
        <taxon>Sar</taxon>
        <taxon>Alveolata</taxon>
        <taxon>Perkinsozoa</taxon>
        <taxon>Perkinsea</taxon>
        <taxon>Perkinsida</taxon>
        <taxon>Perkinsidae</taxon>
        <taxon>Perkinsus</taxon>
    </lineage>
</organism>